<reference evidence="1 2" key="1">
    <citation type="submission" date="2017-11" db="EMBL/GenBank/DDBJ databases">
        <title>De novo assembly and phasing of dikaryotic genomes from two isolates of Puccinia coronata f. sp. avenae, the causal agent of oat crown rust.</title>
        <authorList>
            <person name="Miller M.E."/>
            <person name="Zhang Y."/>
            <person name="Omidvar V."/>
            <person name="Sperschneider J."/>
            <person name="Schwessinger B."/>
            <person name="Raley C."/>
            <person name="Palmer J.M."/>
            <person name="Garnica D."/>
            <person name="Upadhyaya N."/>
            <person name="Rathjen J."/>
            <person name="Taylor J.M."/>
            <person name="Park R.F."/>
            <person name="Dodds P.N."/>
            <person name="Hirsch C.D."/>
            <person name="Kianian S.F."/>
            <person name="Figueroa M."/>
        </authorList>
    </citation>
    <scope>NUCLEOTIDE SEQUENCE [LARGE SCALE GENOMIC DNA]</scope>
    <source>
        <strain evidence="1">12NC29</strain>
    </source>
</reference>
<dbReference type="Proteomes" id="UP000235388">
    <property type="component" value="Unassembled WGS sequence"/>
</dbReference>
<comment type="caution">
    <text evidence="1">The sequence shown here is derived from an EMBL/GenBank/DDBJ whole genome shotgun (WGS) entry which is preliminary data.</text>
</comment>
<evidence type="ECO:0000313" key="1">
    <source>
        <dbReference type="EMBL" id="PLW44346.1"/>
    </source>
</evidence>
<dbReference type="AlphaFoldDB" id="A0A2N5V350"/>
<name>A0A2N5V350_9BASI</name>
<organism evidence="1 2">
    <name type="scientific">Puccinia coronata f. sp. avenae</name>
    <dbReference type="NCBI Taxonomy" id="200324"/>
    <lineage>
        <taxon>Eukaryota</taxon>
        <taxon>Fungi</taxon>
        <taxon>Dikarya</taxon>
        <taxon>Basidiomycota</taxon>
        <taxon>Pucciniomycotina</taxon>
        <taxon>Pucciniomycetes</taxon>
        <taxon>Pucciniales</taxon>
        <taxon>Pucciniaceae</taxon>
        <taxon>Puccinia</taxon>
    </lineage>
</organism>
<keyword evidence="2" id="KW-1185">Reference proteome</keyword>
<sequence>MSDGNQPAGPATIQFAVQYLLYTQIPEIGLPCGVLAKIKSPCLGRVVEIEAVQSLFKTFKALIFDHLRASSNKYPVNEIGRHADHKGLLNWYYAICEPDCEPVKGFLISLPPYFAKFMSWVKHASTNAKIAIKLWMSHMQARELPAAILEISVLDSGLDQGNDECNTASTPAFGSRSASDSLAASVQSPARPPPHAARHVHAYNRRAHGEQACQTGVQSLHACLEGVQSLHALWTGVQALHACGLTTLIRVPKYPYKGTLRTLIRVPVPL</sequence>
<accession>A0A2N5V350</accession>
<gene>
    <name evidence="1" type="ORF">PCANC_09935</name>
</gene>
<evidence type="ECO:0000313" key="2">
    <source>
        <dbReference type="Proteomes" id="UP000235388"/>
    </source>
</evidence>
<protein>
    <submittedName>
        <fullName evidence="1">Uncharacterized protein</fullName>
    </submittedName>
</protein>
<proteinExistence type="predicted"/>
<dbReference type="EMBL" id="PGCJ01000138">
    <property type="protein sequence ID" value="PLW44346.1"/>
    <property type="molecule type" value="Genomic_DNA"/>
</dbReference>